<evidence type="ECO:0000313" key="2">
    <source>
        <dbReference type="EMBL" id="EXA52459.1"/>
    </source>
</evidence>
<accession>W9Q4L7</accession>
<dbReference type="AlphaFoldDB" id="W9Q4L7"/>
<feature type="region of interest" description="Disordered" evidence="1">
    <location>
        <begin position="186"/>
        <end position="215"/>
    </location>
</feature>
<name>W9Q4L7_FUSOX</name>
<evidence type="ECO:0000256" key="1">
    <source>
        <dbReference type="SAM" id="MobiDB-lite"/>
    </source>
</evidence>
<proteinExistence type="predicted"/>
<reference evidence="2" key="2">
    <citation type="submission" date="2012-05" db="EMBL/GenBank/DDBJ databases">
        <title>Annotation of the Genome Sequence of Fusarium oxysporum HDV247.</title>
        <authorList>
            <consortium name="The Broad Institute Genomics Platform"/>
            <person name="Ma L.-J."/>
            <person name="Corby-Kistler H."/>
            <person name="Broz K."/>
            <person name="Gale L.R."/>
            <person name="Jonkers W."/>
            <person name="O'Donnell K."/>
            <person name="Ploetz R."/>
            <person name="Steinberg C."/>
            <person name="Schwartz D.C."/>
            <person name="VanEtten H."/>
            <person name="Zhou S."/>
            <person name="Young S.K."/>
            <person name="Zeng Q."/>
            <person name="Gargeya S."/>
            <person name="Fitzgerald M."/>
            <person name="Abouelleil A."/>
            <person name="Alvarado L."/>
            <person name="Chapman S.B."/>
            <person name="Gainer-Dewar J."/>
            <person name="Goldberg J."/>
            <person name="Griggs A."/>
            <person name="Gujja S."/>
            <person name="Hansen M."/>
            <person name="Howarth C."/>
            <person name="Imamovic A."/>
            <person name="Ireland A."/>
            <person name="Larimer J."/>
            <person name="McCowan C."/>
            <person name="Murphy C."/>
            <person name="Pearson M."/>
            <person name="Poon T.W."/>
            <person name="Priest M."/>
            <person name="Roberts A."/>
            <person name="Saif S."/>
            <person name="Shea T."/>
            <person name="Sykes S."/>
            <person name="Wortman J."/>
            <person name="Nusbaum C."/>
            <person name="Birren B."/>
        </authorList>
    </citation>
    <scope>NUCLEOTIDE SEQUENCE</scope>
    <source>
        <strain evidence="2">HDV247</strain>
    </source>
</reference>
<organism evidence="2">
    <name type="scientific">Fusarium oxysporum f. sp. pisi HDV247</name>
    <dbReference type="NCBI Taxonomy" id="1080344"/>
    <lineage>
        <taxon>Eukaryota</taxon>
        <taxon>Fungi</taxon>
        <taxon>Dikarya</taxon>
        <taxon>Ascomycota</taxon>
        <taxon>Pezizomycotina</taxon>
        <taxon>Sordariomycetes</taxon>
        <taxon>Hypocreomycetidae</taxon>
        <taxon>Hypocreales</taxon>
        <taxon>Nectriaceae</taxon>
        <taxon>Fusarium</taxon>
        <taxon>Fusarium oxysporum species complex</taxon>
    </lineage>
</organism>
<sequence length="215" mass="23448">MLMLDTSIPSFHPSLSSTSDINLFTPLQLFTLTSSPSLTYLLRITLPHILALPSYLALRRSCLPIELLRVLSLPHPPPPPSLPFTHFLLALLCALNTAARLLHCITSSSCCSDPSFVSILILLFSSVVGKGRIRWRRRSLPSVTIITTDIAAAAIASSIAISAFLPSIYNARSILPFNSHVFRRPSSGFGRRRCGRSSPRSPRTVAEPCGSVLSR</sequence>
<reference evidence="2" key="1">
    <citation type="submission" date="2011-10" db="EMBL/GenBank/DDBJ databases">
        <title>The Genome Sequence of Fusarium oxysporum HDV247.</title>
        <authorList>
            <consortium name="The Broad Institute Genome Sequencing Platform"/>
            <person name="Ma L.-J."/>
            <person name="Gale L.R."/>
            <person name="Schwartz D.C."/>
            <person name="Zhou S."/>
            <person name="Corby-Kistler H."/>
            <person name="Young S.K."/>
            <person name="Zeng Q."/>
            <person name="Gargeya S."/>
            <person name="Fitzgerald M."/>
            <person name="Haas B."/>
            <person name="Abouelleil A."/>
            <person name="Alvarado L."/>
            <person name="Arachchi H.M."/>
            <person name="Berlin A."/>
            <person name="Brown A."/>
            <person name="Chapman S.B."/>
            <person name="Chen Z."/>
            <person name="Dunbar C."/>
            <person name="Freedman E."/>
            <person name="Gearin G."/>
            <person name="Goldberg J."/>
            <person name="Griggs A."/>
            <person name="Gujja S."/>
            <person name="Heiman D."/>
            <person name="Howarth C."/>
            <person name="Larson L."/>
            <person name="Lui A."/>
            <person name="MacDonald P.J.P."/>
            <person name="Montmayeur A."/>
            <person name="Murphy C."/>
            <person name="Neiman D."/>
            <person name="Pearson M."/>
            <person name="Priest M."/>
            <person name="Roberts A."/>
            <person name="Saif S."/>
            <person name="Shea T."/>
            <person name="Shenoy N."/>
            <person name="Sisk P."/>
            <person name="Stolte C."/>
            <person name="Sykes S."/>
            <person name="Wortman J."/>
            <person name="Nusbaum C."/>
            <person name="Birren B."/>
        </authorList>
    </citation>
    <scope>NUCLEOTIDE SEQUENCE [LARGE SCALE GENOMIC DNA]</scope>
    <source>
        <strain evidence="2">HDV247</strain>
    </source>
</reference>
<dbReference type="EMBL" id="JH650968">
    <property type="protein sequence ID" value="EXA52459.1"/>
    <property type="molecule type" value="Genomic_DNA"/>
</dbReference>
<protein>
    <submittedName>
        <fullName evidence="2">Uncharacterized protein</fullName>
    </submittedName>
</protein>
<dbReference type="Proteomes" id="UP000030751">
    <property type="component" value="Unassembled WGS sequence"/>
</dbReference>
<dbReference type="HOGENOM" id="CLU_1283297_0_0_1"/>
<gene>
    <name evidence="2" type="ORF">FOVG_00733</name>
</gene>